<dbReference type="SUPFAM" id="SSF51621">
    <property type="entry name" value="Phosphoenolpyruvate/pyruvate domain"/>
    <property type="match status" value="1"/>
</dbReference>
<dbReference type="Gene3D" id="3.20.20.60">
    <property type="entry name" value="Phosphoenolpyruvate-binding domains"/>
    <property type="match status" value="1"/>
</dbReference>
<reference evidence="6" key="1">
    <citation type="submission" date="2017-08" db="EMBL/GenBank/DDBJ databases">
        <authorList>
            <person name="Varghese N."/>
            <person name="Submissions S."/>
        </authorList>
    </citation>
    <scope>NUCLEOTIDE SEQUENCE [LARGE SCALE GENOMIC DNA]</scope>
    <source>
        <strain evidence="6">KCTC 23107</strain>
    </source>
</reference>
<evidence type="ECO:0000259" key="4">
    <source>
        <dbReference type="Pfam" id="PF03328"/>
    </source>
</evidence>
<keyword evidence="3" id="KW-0456">Lyase</keyword>
<name>A0A286IB12_9HYPH</name>
<evidence type="ECO:0000313" key="6">
    <source>
        <dbReference type="Proteomes" id="UP000219465"/>
    </source>
</evidence>
<dbReference type="AlphaFoldDB" id="A0A286IB12"/>
<dbReference type="RefSeq" id="WP_097106292.1">
    <property type="nucleotide sequence ID" value="NZ_OCPC01000001.1"/>
</dbReference>
<evidence type="ECO:0000256" key="3">
    <source>
        <dbReference type="ARBA" id="ARBA00023239"/>
    </source>
</evidence>
<protein>
    <submittedName>
        <fullName evidence="5">2-keto-3-deoxy-L-rhamnonate aldolase RhmA</fullName>
    </submittedName>
</protein>
<evidence type="ECO:0000313" key="5">
    <source>
        <dbReference type="EMBL" id="SOE16579.1"/>
    </source>
</evidence>
<accession>A0A286IB12</accession>
<proteinExistence type="inferred from homology"/>
<dbReference type="InterPro" id="IPR015813">
    <property type="entry name" value="Pyrv/PenolPyrv_kinase-like_dom"/>
</dbReference>
<dbReference type="InterPro" id="IPR005000">
    <property type="entry name" value="Aldolase/citrate-lyase_domain"/>
</dbReference>
<dbReference type="GO" id="GO:0046872">
    <property type="term" value="F:metal ion binding"/>
    <property type="evidence" value="ECO:0007669"/>
    <property type="project" value="UniProtKB-KW"/>
</dbReference>
<dbReference type="Pfam" id="PF03328">
    <property type="entry name" value="HpcH_HpaI"/>
    <property type="match status" value="1"/>
</dbReference>
<dbReference type="GO" id="GO:0016832">
    <property type="term" value="F:aldehyde-lyase activity"/>
    <property type="evidence" value="ECO:0007669"/>
    <property type="project" value="TreeGrafter"/>
</dbReference>
<feature type="domain" description="HpcH/HpaI aldolase/citrate lyase" evidence="4">
    <location>
        <begin position="18"/>
        <end position="238"/>
    </location>
</feature>
<dbReference type="GO" id="GO:0005737">
    <property type="term" value="C:cytoplasm"/>
    <property type="evidence" value="ECO:0007669"/>
    <property type="project" value="TreeGrafter"/>
</dbReference>
<dbReference type="OrthoDB" id="9802624at2"/>
<dbReference type="EMBL" id="OCPC01000001">
    <property type="protein sequence ID" value="SOE16579.1"/>
    <property type="molecule type" value="Genomic_DNA"/>
</dbReference>
<gene>
    <name evidence="5" type="ORF">SAMN05877838_1454</name>
</gene>
<dbReference type="PANTHER" id="PTHR30502">
    <property type="entry name" value="2-KETO-3-DEOXY-L-RHAMNONATE ALDOLASE"/>
    <property type="match status" value="1"/>
</dbReference>
<sequence>MPLRQQFAHRLRARAPLIGTFVKLRDPAVIEMLGHCGFDFVVIDAEHAPFGRENLAIAMLAARAANLAALVRIPEVNGAWISTALDCGAAGIVAPQVASEAMAKTLTRMMKHDADRGFSPSTAAADYGTRGIKKHLQAQPLETVLICQIEDPSAVSVAREIAAVAGVDGLLVGPVDLAVSNGMTDPSMPEIKGLAAQVMSAAQDSGKSAGMFLSDASAVAEWSAGGCNLFVLGTDQSFLMQSARAGCAAMRNAFAGNSS</sequence>
<dbReference type="InterPro" id="IPR050251">
    <property type="entry name" value="HpcH-HpaI_aldolase"/>
</dbReference>
<evidence type="ECO:0000256" key="1">
    <source>
        <dbReference type="ARBA" id="ARBA00005568"/>
    </source>
</evidence>
<comment type="similarity">
    <text evidence="1">Belongs to the HpcH/HpaI aldolase family.</text>
</comment>
<evidence type="ECO:0000256" key="2">
    <source>
        <dbReference type="ARBA" id="ARBA00022723"/>
    </source>
</evidence>
<organism evidence="5 6">
    <name type="scientific">Hoeflea halophila</name>
    <dbReference type="NCBI Taxonomy" id="714899"/>
    <lineage>
        <taxon>Bacteria</taxon>
        <taxon>Pseudomonadati</taxon>
        <taxon>Pseudomonadota</taxon>
        <taxon>Alphaproteobacteria</taxon>
        <taxon>Hyphomicrobiales</taxon>
        <taxon>Rhizobiaceae</taxon>
        <taxon>Hoeflea</taxon>
    </lineage>
</organism>
<dbReference type="InterPro" id="IPR040442">
    <property type="entry name" value="Pyrv_kinase-like_dom_sf"/>
</dbReference>
<dbReference type="Proteomes" id="UP000219465">
    <property type="component" value="Unassembled WGS sequence"/>
</dbReference>
<dbReference type="PANTHER" id="PTHR30502:SF0">
    <property type="entry name" value="PHOSPHOENOLPYRUVATE CARBOXYLASE FAMILY PROTEIN"/>
    <property type="match status" value="1"/>
</dbReference>
<keyword evidence="2" id="KW-0479">Metal-binding</keyword>
<keyword evidence="6" id="KW-1185">Reference proteome</keyword>